<organism evidence="4 5">
    <name type="scientific">Nocardioides humilatus</name>
    <dbReference type="NCBI Taxonomy" id="2607660"/>
    <lineage>
        <taxon>Bacteria</taxon>
        <taxon>Bacillati</taxon>
        <taxon>Actinomycetota</taxon>
        <taxon>Actinomycetes</taxon>
        <taxon>Propionibacteriales</taxon>
        <taxon>Nocardioidaceae</taxon>
        <taxon>Nocardioides</taxon>
    </lineage>
</organism>
<name>A0A5B1LMU0_9ACTN</name>
<reference evidence="4 5" key="2">
    <citation type="submission" date="2019-09" db="EMBL/GenBank/DDBJ databases">
        <authorList>
            <person name="Jin C."/>
        </authorList>
    </citation>
    <scope>NUCLEOTIDE SEQUENCE [LARGE SCALE GENOMIC DNA]</scope>
    <source>
        <strain evidence="4 5">BN130099</strain>
    </source>
</reference>
<protein>
    <submittedName>
        <fullName evidence="4">TetR/AcrR family transcriptional regulator</fullName>
    </submittedName>
</protein>
<dbReference type="AlphaFoldDB" id="A0A5B1LMU0"/>
<dbReference type="Pfam" id="PF00440">
    <property type="entry name" value="TetR_N"/>
    <property type="match status" value="1"/>
</dbReference>
<accession>A0A5B1LMU0</accession>
<dbReference type="EMBL" id="VUJV01000001">
    <property type="protein sequence ID" value="KAA1421863.1"/>
    <property type="molecule type" value="Genomic_DNA"/>
</dbReference>
<dbReference type="Gene3D" id="1.10.10.60">
    <property type="entry name" value="Homeodomain-like"/>
    <property type="match status" value="1"/>
</dbReference>
<evidence type="ECO:0000259" key="3">
    <source>
        <dbReference type="PROSITE" id="PS50977"/>
    </source>
</evidence>
<dbReference type="Proteomes" id="UP000325003">
    <property type="component" value="Unassembled WGS sequence"/>
</dbReference>
<dbReference type="PROSITE" id="PS50977">
    <property type="entry name" value="HTH_TETR_2"/>
    <property type="match status" value="1"/>
</dbReference>
<gene>
    <name evidence="4" type="ORF">F0U44_06230</name>
</gene>
<feature type="domain" description="HTH tetR-type" evidence="3">
    <location>
        <begin position="16"/>
        <end position="76"/>
    </location>
</feature>
<evidence type="ECO:0000313" key="5">
    <source>
        <dbReference type="Proteomes" id="UP000325003"/>
    </source>
</evidence>
<dbReference type="PRINTS" id="PR00455">
    <property type="entry name" value="HTHTETR"/>
</dbReference>
<evidence type="ECO:0000256" key="2">
    <source>
        <dbReference type="PROSITE-ProRule" id="PRU00335"/>
    </source>
</evidence>
<evidence type="ECO:0000313" key="4">
    <source>
        <dbReference type="EMBL" id="KAA1421863.1"/>
    </source>
</evidence>
<dbReference type="InterPro" id="IPR050109">
    <property type="entry name" value="HTH-type_TetR-like_transc_reg"/>
</dbReference>
<reference evidence="4 5" key="1">
    <citation type="submission" date="2019-09" db="EMBL/GenBank/DDBJ databases">
        <title>Nocardioides panacisoli sp. nov., isolated from the soil of a ginseng field.</title>
        <authorList>
            <person name="Cho C."/>
        </authorList>
    </citation>
    <scope>NUCLEOTIDE SEQUENCE [LARGE SCALE GENOMIC DNA]</scope>
    <source>
        <strain evidence="4 5">BN130099</strain>
    </source>
</reference>
<sequence>MSTSGAAARRTRRSPDEVRALVLRAAHDLFTSQGYQATRTRQIAERAQVAEPVIFRHFGSKAEIFEISLLTPFTEFANAWAASWEEDPLESADEYEMTRTFVEGFYKLTVEHQEVLRTLMSARAAGGDDALVEVANRVVEQLGALLTLIRSLLEKHAAARGWGTLDSPVTVAVALGSILSVVLFDDWIFPAGQPRPGRAREIEELTQMLLRGVAHRPAPASRSTQRP</sequence>
<keyword evidence="1 2" id="KW-0238">DNA-binding</keyword>
<feature type="DNA-binding region" description="H-T-H motif" evidence="2">
    <location>
        <begin position="39"/>
        <end position="58"/>
    </location>
</feature>
<dbReference type="PANTHER" id="PTHR30055">
    <property type="entry name" value="HTH-TYPE TRANSCRIPTIONAL REGULATOR RUTR"/>
    <property type="match status" value="1"/>
</dbReference>
<comment type="caution">
    <text evidence="4">The sequence shown here is derived from an EMBL/GenBank/DDBJ whole genome shotgun (WGS) entry which is preliminary data.</text>
</comment>
<proteinExistence type="predicted"/>
<dbReference type="InterPro" id="IPR001647">
    <property type="entry name" value="HTH_TetR"/>
</dbReference>
<dbReference type="GO" id="GO:0000976">
    <property type="term" value="F:transcription cis-regulatory region binding"/>
    <property type="evidence" value="ECO:0007669"/>
    <property type="project" value="TreeGrafter"/>
</dbReference>
<dbReference type="PANTHER" id="PTHR30055:SF223">
    <property type="entry name" value="HTH-TYPE TRANSCRIPTIONAL REGULATOR UIDR"/>
    <property type="match status" value="1"/>
</dbReference>
<dbReference type="Gene3D" id="1.10.357.10">
    <property type="entry name" value="Tetracycline Repressor, domain 2"/>
    <property type="match status" value="1"/>
</dbReference>
<dbReference type="RefSeq" id="WP_149727324.1">
    <property type="nucleotide sequence ID" value="NZ_VUJV01000001.1"/>
</dbReference>
<dbReference type="SUPFAM" id="SSF46689">
    <property type="entry name" value="Homeodomain-like"/>
    <property type="match status" value="1"/>
</dbReference>
<dbReference type="InterPro" id="IPR009057">
    <property type="entry name" value="Homeodomain-like_sf"/>
</dbReference>
<dbReference type="GO" id="GO:0003700">
    <property type="term" value="F:DNA-binding transcription factor activity"/>
    <property type="evidence" value="ECO:0007669"/>
    <property type="project" value="TreeGrafter"/>
</dbReference>
<keyword evidence="5" id="KW-1185">Reference proteome</keyword>
<evidence type="ECO:0000256" key="1">
    <source>
        <dbReference type="ARBA" id="ARBA00023125"/>
    </source>
</evidence>